<dbReference type="GO" id="GO:0016787">
    <property type="term" value="F:hydrolase activity"/>
    <property type="evidence" value="ECO:0007669"/>
    <property type="project" value="UniProtKB-KW"/>
</dbReference>
<dbReference type="CDD" id="cd00519">
    <property type="entry name" value="Lipase_3"/>
    <property type="match status" value="1"/>
</dbReference>
<feature type="domain" description="Fungal lipase-type" evidence="5">
    <location>
        <begin position="130"/>
        <end position="251"/>
    </location>
</feature>
<dbReference type="Gene3D" id="3.40.50.1820">
    <property type="entry name" value="alpha/beta hydrolase"/>
    <property type="match status" value="1"/>
</dbReference>
<dbReference type="eggNOG" id="KOG4569">
    <property type="taxonomic scope" value="Eukaryota"/>
</dbReference>
<dbReference type="GeneID" id="19303314"/>
<organism evidence="6 7">
    <name type="scientific">Gloeophyllum trabeum (strain ATCC 11539 / FP-39264 / Madison 617)</name>
    <name type="common">Brown rot fungus</name>
    <dbReference type="NCBI Taxonomy" id="670483"/>
    <lineage>
        <taxon>Eukaryota</taxon>
        <taxon>Fungi</taxon>
        <taxon>Dikarya</taxon>
        <taxon>Basidiomycota</taxon>
        <taxon>Agaricomycotina</taxon>
        <taxon>Agaricomycetes</taxon>
        <taxon>Gloeophyllales</taxon>
        <taxon>Gloeophyllaceae</taxon>
        <taxon>Gloeophyllum</taxon>
    </lineage>
</organism>
<dbReference type="Proteomes" id="UP000030669">
    <property type="component" value="Unassembled WGS sequence"/>
</dbReference>
<dbReference type="OrthoDB" id="426718at2759"/>
<dbReference type="Pfam" id="PF01764">
    <property type="entry name" value="Lipase_3"/>
    <property type="match status" value="1"/>
</dbReference>
<evidence type="ECO:0000256" key="2">
    <source>
        <dbReference type="ARBA" id="ARBA00043996"/>
    </source>
</evidence>
<dbReference type="PANTHER" id="PTHR45856:SF25">
    <property type="entry name" value="FUNGAL LIPASE-LIKE DOMAIN-CONTAINING PROTEIN"/>
    <property type="match status" value="1"/>
</dbReference>
<reference evidence="6 7" key="1">
    <citation type="journal article" date="2012" name="Science">
        <title>The Paleozoic origin of enzymatic lignin decomposition reconstructed from 31 fungal genomes.</title>
        <authorList>
            <person name="Floudas D."/>
            <person name="Binder M."/>
            <person name="Riley R."/>
            <person name="Barry K."/>
            <person name="Blanchette R.A."/>
            <person name="Henrissat B."/>
            <person name="Martinez A.T."/>
            <person name="Otillar R."/>
            <person name="Spatafora J.W."/>
            <person name="Yadav J.S."/>
            <person name="Aerts A."/>
            <person name="Benoit I."/>
            <person name="Boyd A."/>
            <person name="Carlson A."/>
            <person name="Copeland A."/>
            <person name="Coutinho P.M."/>
            <person name="de Vries R.P."/>
            <person name="Ferreira P."/>
            <person name="Findley K."/>
            <person name="Foster B."/>
            <person name="Gaskell J."/>
            <person name="Glotzer D."/>
            <person name="Gorecki P."/>
            <person name="Heitman J."/>
            <person name="Hesse C."/>
            <person name="Hori C."/>
            <person name="Igarashi K."/>
            <person name="Jurgens J.A."/>
            <person name="Kallen N."/>
            <person name="Kersten P."/>
            <person name="Kohler A."/>
            <person name="Kuees U."/>
            <person name="Kumar T.K.A."/>
            <person name="Kuo A."/>
            <person name="LaButti K."/>
            <person name="Larrondo L.F."/>
            <person name="Lindquist E."/>
            <person name="Ling A."/>
            <person name="Lombard V."/>
            <person name="Lucas S."/>
            <person name="Lundell T."/>
            <person name="Martin R."/>
            <person name="McLaughlin D.J."/>
            <person name="Morgenstern I."/>
            <person name="Morin E."/>
            <person name="Murat C."/>
            <person name="Nagy L.G."/>
            <person name="Nolan M."/>
            <person name="Ohm R.A."/>
            <person name="Patyshakuliyeva A."/>
            <person name="Rokas A."/>
            <person name="Ruiz-Duenas F.J."/>
            <person name="Sabat G."/>
            <person name="Salamov A."/>
            <person name="Samejima M."/>
            <person name="Schmutz J."/>
            <person name="Slot J.C."/>
            <person name="St John F."/>
            <person name="Stenlid J."/>
            <person name="Sun H."/>
            <person name="Sun S."/>
            <person name="Syed K."/>
            <person name="Tsang A."/>
            <person name="Wiebenga A."/>
            <person name="Young D."/>
            <person name="Pisabarro A."/>
            <person name="Eastwood D.C."/>
            <person name="Martin F."/>
            <person name="Cullen D."/>
            <person name="Grigoriev I.V."/>
            <person name="Hibbett D.S."/>
        </authorList>
    </citation>
    <scope>NUCLEOTIDE SEQUENCE [LARGE SCALE GENOMIC DNA]</scope>
    <source>
        <strain evidence="6 7">ATCC 11539</strain>
    </source>
</reference>
<dbReference type="SUPFAM" id="SSF53474">
    <property type="entry name" value="alpha/beta-Hydrolases"/>
    <property type="match status" value="1"/>
</dbReference>
<evidence type="ECO:0000256" key="4">
    <source>
        <dbReference type="ARBA" id="ARBA00048461"/>
    </source>
</evidence>
<protein>
    <submittedName>
        <fullName evidence="6">Alpha/beta-hydrolase</fullName>
    </submittedName>
</protein>
<keyword evidence="7" id="KW-1185">Reference proteome</keyword>
<keyword evidence="6" id="KW-0378">Hydrolase</keyword>
<evidence type="ECO:0000313" key="7">
    <source>
        <dbReference type="Proteomes" id="UP000030669"/>
    </source>
</evidence>
<accession>S7QN04</accession>
<dbReference type="InterPro" id="IPR002921">
    <property type="entry name" value="Fungal_lipase-type"/>
</dbReference>
<dbReference type="RefSeq" id="XP_007861118.1">
    <property type="nucleotide sequence ID" value="XM_007862927.1"/>
</dbReference>
<dbReference type="GO" id="GO:0006629">
    <property type="term" value="P:lipid metabolic process"/>
    <property type="evidence" value="ECO:0007669"/>
    <property type="project" value="InterPro"/>
</dbReference>
<keyword evidence="1" id="KW-1015">Disulfide bond</keyword>
<comment type="catalytic activity">
    <reaction evidence="3">
        <text>a diacylglycerol + H2O = a monoacylglycerol + a fatty acid + H(+)</text>
        <dbReference type="Rhea" id="RHEA:32731"/>
        <dbReference type="ChEBI" id="CHEBI:15377"/>
        <dbReference type="ChEBI" id="CHEBI:15378"/>
        <dbReference type="ChEBI" id="CHEBI:17408"/>
        <dbReference type="ChEBI" id="CHEBI:18035"/>
        <dbReference type="ChEBI" id="CHEBI:28868"/>
    </reaction>
</comment>
<dbReference type="HOGENOM" id="CLU_038588_0_0_1"/>
<dbReference type="PANTHER" id="PTHR45856">
    <property type="entry name" value="ALPHA/BETA-HYDROLASES SUPERFAMILY PROTEIN"/>
    <property type="match status" value="1"/>
</dbReference>
<dbReference type="OMA" id="ASEYECS"/>
<name>S7QN04_GLOTA</name>
<dbReference type="InterPro" id="IPR051218">
    <property type="entry name" value="Sec_MonoDiacylglyc_Lipase"/>
</dbReference>
<dbReference type="AlphaFoldDB" id="S7QN04"/>
<comment type="similarity">
    <text evidence="2">Belongs to the AB hydrolase superfamily. Lipase family. Class 3 subfamily.</text>
</comment>
<evidence type="ECO:0000256" key="3">
    <source>
        <dbReference type="ARBA" id="ARBA00047591"/>
    </source>
</evidence>
<evidence type="ECO:0000313" key="6">
    <source>
        <dbReference type="EMBL" id="EPQ60797.1"/>
    </source>
</evidence>
<evidence type="ECO:0000259" key="5">
    <source>
        <dbReference type="Pfam" id="PF01764"/>
    </source>
</evidence>
<dbReference type="InterPro" id="IPR029058">
    <property type="entry name" value="AB_hydrolase_fold"/>
</dbReference>
<dbReference type="KEGG" id="gtr:GLOTRDRAFT_135416"/>
<evidence type="ECO:0000256" key="1">
    <source>
        <dbReference type="ARBA" id="ARBA00023157"/>
    </source>
</evidence>
<sequence>MFSHVVRLLSKDALELTPAQKAMYDHETLGNFRVINKIVATRSRYVLTSKDAAPSELQEELAEFGQFAELAYNIMPVEMVYSNLELLTEPRFPLEDSRVILDSELLKSFCGSVANLHAFTAYRPAKRQLVVAISGTRTLKHVAYDFRNQMTRYPVGHKCMVHKGFWRLYQGLKGPAMDAIQAGLGDKVGQVKEIAITGHSMGGAVGSLLALDLMLERKLLFSGLRIKLAFFGAPRVGNKHLARLWQDTIHEYRKENGEESFQEYSVKIYKDGATSLPPHSWGYRHLTKRPLYFYGSRLYRVPSSECEHGVFSISLGEEEANRRWRYPRGGHGYYNDRDMETLANRLSWVAEHIGEPDWRERYLAQVQAQEEEWEGKAVNKKRWTRLTQRPRRT</sequence>
<gene>
    <name evidence="6" type="ORF">GLOTRDRAFT_135416</name>
</gene>
<comment type="catalytic activity">
    <reaction evidence="4">
        <text>a monoacylglycerol + H2O = glycerol + a fatty acid + H(+)</text>
        <dbReference type="Rhea" id="RHEA:15245"/>
        <dbReference type="ChEBI" id="CHEBI:15377"/>
        <dbReference type="ChEBI" id="CHEBI:15378"/>
        <dbReference type="ChEBI" id="CHEBI:17408"/>
        <dbReference type="ChEBI" id="CHEBI:17754"/>
        <dbReference type="ChEBI" id="CHEBI:28868"/>
    </reaction>
</comment>
<proteinExistence type="inferred from homology"/>
<dbReference type="EMBL" id="KB469296">
    <property type="protein sequence ID" value="EPQ60797.1"/>
    <property type="molecule type" value="Genomic_DNA"/>
</dbReference>